<proteinExistence type="predicted"/>
<dbReference type="AlphaFoldDB" id="A0A7R9D0E8"/>
<gene>
    <name evidence="1" type="ORF">TCEB3V08_LOCUS8114</name>
</gene>
<evidence type="ECO:0000313" key="1">
    <source>
        <dbReference type="EMBL" id="CAD7405705.1"/>
    </source>
</evidence>
<sequence length="533" mass="58393">MLLSGDGTSAPGGAPLCHLLLSGGEARSGHFDSRSLPWSTSCSLRFRGLATDVVHISLFNYKLNCGAVLLCVFLETGEATLECGQCPSSRPSLYPRSPIRFCLHVQFCTSLVKVEPLKRLCALFLVIRSLPSCHSALQVFDGAAGNASKVVRLICSPVIRHAQDSSGRFLEQLSFVSSGSLMTLLLRRSTAPSAPADEEFVDGAYHFHDEQVEGTLRPSTLCDADHYGLSSPPEGSITDPGSRPLFWNVEGPLRCVERFVPSTNQSVTLTVTRLLRQGSEPECHTQCGDGGCRCVSGGALPLLQMDHLLILSHSGQTLACLCGDFQQEWLPISVRSWSALRVIYSLSHHTWTTKGFAFTAMYAFNTDEGCGHNILTTTTGETRSVKLSVNALKLNHFYHLDCSWLLNAKMEGQLSLEMETNQNRPCSAWNLSVLYQESDTSDETGDLVHTFCPRDIVKSYSLPWRLGTVLLRLRAMTRTLPDYVLRWRSQSVFANTRVSGPTTAPEQSAACYSALATYKILSALSLLVLVVNC</sequence>
<reference evidence="1" key="1">
    <citation type="submission" date="2020-11" db="EMBL/GenBank/DDBJ databases">
        <authorList>
            <person name="Tran Van P."/>
        </authorList>
    </citation>
    <scope>NUCLEOTIDE SEQUENCE</scope>
</reference>
<protein>
    <submittedName>
        <fullName evidence="1">Uncharacterized protein</fullName>
    </submittedName>
</protein>
<accession>A0A7R9D0E8</accession>
<organism evidence="1">
    <name type="scientific">Timema cristinae</name>
    <name type="common">Walking stick</name>
    <dbReference type="NCBI Taxonomy" id="61476"/>
    <lineage>
        <taxon>Eukaryota</taxon>
        <taxon>Metazoa</taxon>
        <taxon>Ecdysozoa</taxon>
        <taxon>Arthropoda</taxon>
        <taxon>Hexapoda</taxon>
        <taxon>Insecta</taxon>
        <taxon>Pterygota</taxon>
        <taxon>Neoptera</taxon>
        <taxon>Polyneoptera</taxon>
        <taxon>Phasmatodea</taxon>
        <taxon>Timematodea</taxon>
        <taxon>Timematoidea</taxon>
        <taxon>Timematidae</taxon>
        <taxon>Timema</taxon>
    </lineage>
</organism>
<dbReference type="EMBL" id="OC319534">
    <property type="protein sequence ID" value="CAD7405705.1"/>
    <property type="molecule type" value="Genomic_DNA"/>
</dbReference>
<name>A0A7R9D0E8_TIMCR</name>